<name>A0A2U9T092_9GAMM</name>
<evidence type="ECO:0000313" key="3">
    <source>
        <dbReference type="EMBL" id="AWV05843.1"/>
    </source>
</evidence>
<keyword evidence="1" id="KW-1133">Transmembrane helix</keyword>
<dbReference type="CDD" id="cd03396">
    <property type="entry name" value="PAP2_like_6"/>
    <property type="match status" value="1"/>
</dbReference>
<evidence type="ECO:0000256" key="1">
    <source>
        <dbReference type="SAM" id="Phobius"/>
    </source>
</evidence>
<dbReference type="AlphaFoldDB" id="A0A2U9T092"/>
<feature type="transmembrane region" description="Helical" evidence="1">
    <location>
        <begin position="240"/>
        <end position="257"/>
    </location>
</feature>
<evidence type="ECO:0000313" key="4">
    <source>
        <dbReference type="Proteomes" id="UP000249447"/>
    </source>
</evidence>
<proteinExistence type="predicted"/>
<dbReference type="Pfam" id="PF01569">
    <property type="entry name" value="PAP2"/>
    <property type="match status" value="1"/>
</dbReference>
<dbReference type="RefSeq" id="WP_223250219.1">
    <property type="nucleotide sequence ID" value="NZ_CP029843.1"/>
</dbReference>
<feature type="transmembrane region" description="Helical" evidence="1">
    <location>
        <begin position="209"/>
        <end position="228"/>
    </location>
</feature>
<evidence type="ECO:0000259" key="2">
    <source>
        <dbReference type="Pfam" id="PF01569"/>
    </source>
</evidence>
<sequence length="269" mass="28697">MSPHSRPSRAIRSGGSAWLLPALWDATSGTARSRALPSGPGFLRGHALAPLLAFLVLAVATMAGGGDLWLADHLYAWEGGDWALRGSWVTQQAIHLGGRNLSALMWLAVLAAWLVACLRAGWAPLRKPLGYLLLATAVATAAVSLLKGVTGMDCPWDLSRYGGDLPMVGLFSVRPAGLPEAACFPAGHASGGYAWMASYFFLRVAWPRLRFAGLALGLTMGLVFGVAQQLRGAHFLSHDVWTAAICWFVALGLYLMFWPRRSDAAEAVA</sequence>
<keyword evidence="1" id="KW-0472">Membrane</keyword>
<protein>
    <recommendedName>
        <fullName evidence="2">Phosphatidic acid phosphatase type 2/haloperoxidase domain-containing protein</fullName>
    </recommendedName>
</protein>
<dbReference type="EMBL" id="CP029843">
    <property type="protein sequence ID" value="AWV05843.1"/>
    <property type="molecule type" value="Genomic_DNA"/>
</dbReference>
<feature type="domain" description="Phosphatidic acid phosphatase type 2/haloperoxidase" evidence="2">
    <location>
        <begin position="129"/>
        <end position="260"/>
    </location>
</feature>
<gene>
    <name evidence="3" type="ORF">C9I47_0117</name>
</gene>
<reference evidence="3 4" key="1">
    <citation type="submission" date="2018-05" db="EMBL/GenBank/DDBJ databases">
        <title>The complete genome of Lysobacter maris HZ9B, a marine bacterium antagonistic against terrestrial plant pathogens.</title>
        <authorList>
            <person name="Zhang X.-Q."/>
        </authorList>
    </citation>
    <scope>NUCLEOTIDE SEQUENCE [LARGE SCALE GENOMIC DNA]</scope>
    <source>
        <strain evidence="3 4">HZ9B</strain>
    </source>
</reference>
<feature type="transmembrane region" description="Helical" evidence="1">
    <location>
        <begin position="103"/>
        <end position="122"/>
    </location>
</feature>
<organism evidence="3 4">
    <name type="scientific">Marilutibacter maris</name>
    <dbReference type="NCBI Taxonomy" id="1605891"/>
    <lineage>
        <taxon>Bacteria</taxon>
        <taxon>Pseudomonadati</taxon>
        <taxon>Pseudomonadota</taxon>
        <taxon>Gammaproteobacteria</taxon>
        <taxon>Lysobacterales</taxon>
        <taxon>Lysobacteraceae</taxon>
        <taxon>Marilutibacter</taxon>
    </lineage>
</organism>
<accession>A0A2U9T092</accession>
<feature type="transmembrane region" description="Helical" evidence="1">
    <location>
        <begin position="128"/>
        <end position="146"/>
    </location>
</feature>
<feature type="transmembrane region" description="Helical" evidence="1">
    <location>
        <begin position="49"/>
        <end position="70"/>
    </location>
</feature>
<dbReference type="InterPro" id="IPR000326">
    <property type="entry name" value="PAP2/HPO"/>
</dbReference>
<dbReference type="InterPro" id="IPR036938">
    <property type="entry name" value="PAP2/HPO_sf"/>
</dbReference>
<keyword evidence="1" id="KW-0812">Transmembrane</keyword>
<dbReference type="KEGG" id="lmb:C9I47_0117"/>
<dbReference type="Proteomes" id="UP000249447">
    <property type="component" value="Chromosome"/>
</dbReference>
<keyword evidence="4" id="KW-1185">Reference proteome</keyword>
<dbReference type="SUPFAM" id="SSF48317">
    <property type="entry name" value="Acid phosphatase/Vanadium-dependent haloperoxidase"/>
    <property type="match status" value="1"/>
</dbReference>